<gene>
    <name evidence="1" type="ORF">LCGC14_2838450</name>
</gene>
<reference evidence="1" key="1">
    <citation type="journal article" date="2015" name="Nature">
        <title>Complex archaea that bridge the gap between prokaryotes and eukaryotes.</title>
        <authorList>
            <person name="Spang A."/>
            <person name="Saw J.H."/>
            <person name="Jorgensen S.L."/>
            <person name="Zaremba-Niedzwiedzka K."/>
            <person name="Martijn J."/>
            <person name="Lind A.E."/>
            <person name="van Eijk R."/>
            <person name="Schleper C."/>
            <person name="Guy L."/>
            <person name="Ettema T.J."/>
        </authorList>
    </citation>
    <scope>NUCLEOTIDE SEQUENCE</scope>
</reference>
<evidence type="ECO:0000313" key="1">
    <source>
        <dbReference type="EMBL" id="KKK78945.1"/>
    </source>
</evidence>
<proteinExistence type="predicted"/>
<dbReference type="InterPro" id="IPR029052">
    <property type="entry name" value="Metallo-depent_PP-like"/>
</dbReference>
<feature type="non-terminal residue" evidence="1">
    <location>
        <position position="1"/>
    </location>
</feature>
<accession>A0A0F8YYM5</accession>
<dbReference type="PANTHER" id="PTHR36303">
    <property type="entry name" value="2',3'-CYCLIC-NUCLEOTIDE 2'-PHOSPHODIESTERASE"/>
    <property type="match status" value="1"/>
</dbReference>
<dbReference type="SUPFAM" id="SSF56300">
    <property type="entry name" value="Metallo-dependent phosphatases"/>
    <property type="match status" value="1"/>
</dbReference>
<dbReference type="AlphaFoldDB" id="A0A0F8YYM5"/>
<dbReference type="Gene3D" id="3.60.21.10">
    <property type="match status" value="1"/>
</dbReference>
<protein>
    <recommendedName>
        <fullName evidence="2">Metallophosphoesterase</fullName>
    </recommendedName>
</protein>
<sequence length="219" mass="24077">VDVVTLGDHVYRKLDIVTELRNSDRLVRPANLPDTAIGRRLTIVETKSGLHKAAVLCVLGQLYMRTCNSPWEAVDQLMAEIPGDVNIRIVDFHAEASSEKIAMGWHLNGRATIVFGTHTHVPTADARVLDGGTAYISDVGMTGPYDGVLGRRKDRVLHAMTTSMPTPFEVARDDPRMCGVLVEVDDSTGKAKSIERIEIAGRNTEGPIYDHDDGRPNRH</sequence>
<name>A0A0F8YYM5_9ZZZZ</name>
<comment type="caution">
    <text evidence="1">The sequence shown here is derived from an EMBL/GenBank/DDBJ whole genome shotgun (WGS) entry which is preliminary data.</text>
</comment>
<dbReference type="EMBL" id="LAZR01054257">
    <property type="protein sequence ID" value="KKK78945.1"/>
    <property type="molecule type" value="Genomic_DNA"/>
</dbReference>
<dbReference type="Pfam" id="PF13277">
    <property type="entry name" value="YmdB"/>
    <property type="match status" value="1"/>
</dbReference>
<evidence type="ECO:0008006" key="2">
    <source>
        <dbReference type="Google" id="ProtNLM"/>
    </source>
</evidence>
<dbReference type="PANTHER" id="PTHR36303:SF1">
    <property type="entry name" value="2',3'-CYCLIC-NUCLEOTIDE 2'-PHOSPHODIESTERASE"/>
    <property type="match status" value="1"/>
</dbReference>
<organism evidence="1">
    <name type="scientific">marine sediment metagenome</name>
    <dbReference type="NCBI Taxonomy" id="412755"/>
    <lineage>
        <taxon>unclassified sequences</taxon>
        <taxon>metagenomes</taxon>
        <taxon>ecological metagenomes</taxon>
    </lineage>
</organism>
<dbReference type="InterPro" id="IPR005235">
    <property type="entry name" value="YmdB-like"/>
</dbReference>
<dbReference type="GO" id="GO:0004113">
    <property type="term" value="F:2',3'-cyclic-nucleotide 3'-phosphodiesterase activity"/>
    <property type="evidence" value="ECO:0007669"/>
    <property type="project" value="TreeGrafter"/>
</dbReference>